<comment type="caution">
    <text evidence="1">The sequence shown here is derived from an EMBL/GenBank/DDBJ whole genome shotgun (WGS) entry which is preliminary data.</text>
</comment>
<protein>
    <submittedName>
        <fullName evidence="1">Uncharacterized protein</fullName>
    </submittedName>
</protein>
<dbReference type="AlphaFoldDB" id="A0A397VME3"/>
<gene>
    <name evidence="1" type="ORF">C2G38_2172444</name>
</gene>
<sequence length="65" mass="7465">MQKPVEEVQIDIEITIKELISRCSPTNNYRLKQVIVVLQQALEGKSLIPNDTKQLDENSLKQLET</sequence>
<accession>A0A397VME3</accession>
<reference evidence="1 2" key="1">
    <citation type="submission" date="2018-06" db="EMBL/GenBank/DDBJ databases">
        <title>Comparative genomics reveals the genomic features of Rhizophagus irregularis, R. cerebriforme, R. diaphanum and Gigaspora rosea, and their symbiotic lifestyle signature.</title>
        <authorList>
            <person name="Morin E."/>
            <person name="San Clemente H."/>
            <person name="Chen E.C.H."/>
            <person name="De La Providencia I."/>
            <person name="Hainaut M."/>
            <person name="Kuo A."/>
            <person name="Kohler A."/>
            <person name="Murat C."/>
            <person name="Tang N."/>
            <person name="Roy S."/>
            <person name="Loubradou J."/>
            <person name="Henrissat B."/>
            <person name="Grigoriev I.V."/>
            <person name="Corradi N."/>
            <person name="Roux C."/>
            <person name="Martin F.M."/>
        </authorList>
    </citation>
    <scope>NUCLEOTIDE SEQUENCE [LARGE SCALE GENOMIC DNA]</scope>
    <source>
        <strain evidence="1 2">DAOM 194757</strain>
    </source>
</reference>
<organism evidence="1 2">
    <name type="scientific">Gigaspora rosea</name>
    <dbReference type="NCBI Taxonomy" id="44941"/>
    <lineage>
        <taxon>Eukaryota</taxon>
        <taxon>Fungi</taxon>
        <taxon>Fungi incertae sedis</taxon>
        <taxon>Mucoromycota</taxon>
        <taxon>Glomeromycotina</taxon>
        <taxon>Glomeromycetes</taxon>
        <taxon>Diversisporales</taxon>
        <taxon>Gigasporaceae</taxon>
        <taxon>Gigaspora</taxon>
    </lineage>
</organism>
<keyword evidence="2" id="KW-1185">Reference proteome</keyword>
<evidence type="ECO:0000313" key="2">
    <source>
        <dbReference type="Proteomes" id="UP000266673"/>
    </source>
</evidence>
<dbReference type="Proteomes" id="UP000266673">
    <property type="component" value="Unassembled WGS sequence"/>
</dbReference>
<proteinExistence type="predicted"/>
<evidence type="ECO:0000313" key="1">
    <source>
        <dbReference type="EMBL" id="RIB23028.1"/>
    </source>
</evidence>
<dbReference type="EMBL" id="QKWP01000282">
    <property type="protein sequence ID" value="RIB23028.1"/>
    <property type="molecule type" value="Genomic_DNA"/>
</dbReference>
<name>A0A397VME3_9GLOM</name>